<keyword evidence="1" id="KW-0812">Transmembrane</keyword>
<feature type="transmembrane region" description="Helical" evidence="1">
    <location>
        <begin position="119"/>
        <end position="141"/>
    </location>
</feature>
<comment type="caution">
    <text evidence="3">The sequence shown here is derived from an EMBL/GenBank/DDBJ whole genome shotgun (WGS) entry which is preliminary data.</text>
</comment>
<sequence length="156" mass="16431">MARLLRPPAAHRTVAYFLSLSSAVFAAVHVAWAAGWRGGVPAEIAPIGERPVFLAYDLAATAIIAIGAGLFAWFGTGIESTVWHRRVTWAMLVGSCLALARGVPALMLDVVTLARGDQVQTVGIIADVWFGVVGIGGFVIARSARSCSRRAVGTRC</sequence>
<dbReference type="EMBL" id="JAPWIJ010000006">
    <property type="protein sequence ID" value="MCZ4519889.1"/>
    <property type="molecule type" value="Genomic_DNA"/>
</dbReference>
<feature type="signal peptide" evidence="2">
    <location>
        <begin position="1"/>
        <end position="26"/>
    </location>
</feature>
<dbReference type="Proteomes" id="UP001081071">
    <property type="component" value="Unassembled WGS sequence"/>
</dbReference>
<keyword evidence="4" id="KW-1185">Reference proteome</keyword>
<reference evidence="3" key="1">
    <citation type="submission" date="2022-12" db="EMBL/GenBank/DDBJ databases">
        <authorList>
            <person name="Krivoruchko A.V."/>
            <person name="Elkin A."/>
        </authorList>
    </citation>
    <scope>NUCLEOTIDE SEQUENCE</scope>
    <source>
        <strain evidence="3">IEGM 1391</strain>
    </source>
</reference>
<keyword evidence="1" id="KW-1133">Transmembrane helix</keyword>
<feature type="transmembrane region" description="Helical" evidence="1">
    <location>
        <begin position="53"/>
        <end position="75"/>
    </location>
</feature>
<feature type="chain" id="PRO_5047060179" description="DUF3995 domain-containing protein" evidence="2">
    <location>
        <begin position="27"/>
        <end position="156"/>
    </location>
</feature>
<name>A0ABT4MGR1_9NOCA</name>
<evidence type="ECO:0000256" key="2">
    <source>
        <dbReference type="SAM" id="SignalP"/>
    </source>
</evidence>
<evidence type="ECO:0000256" key="1">
    <source>
        <dbReference type="SAM" id="Phobius"/>
    </source>
</evidence>
<keyword evidence="2" id="KW-0732">Signal</keyword>
<accession>A0ABT4MGR1</accession>
<evidence type="ECO:0000313" key="4">
    <source>
        <dbReference type="Proteomes" id="UP001081071"/>
    </source>
</evidence>
<feature type="transmembrane region" description="Helical" evidence="1">
    <location>
        <begin position="87"/>
        <end position="107"/>
    </location>
</feature>
<keyword evidence="1" id="KW-0472">Membrane</keyword>
<protein>
    <recommendedName>
        <fullName evidence="5">DUF3995 domain-containing protein</fullName>
    </recommendedName>
</protein>
<dbReference type="RefSeq" id="WP_269605653.1">
    <property type="nucleotide sequence ID" value="NZ_JAPWIJ010000006.1"/>
</dbReference>
<evidence type="ECO:0008006" key="5">
    <source>
        <dbReference type="Google" id="ProtNLM"/>
    </source>
</evidence>
<organism evidence="3 4">
    <name type="scientific">Rhodococcus ruber</name>
    <dbReference type="NCBI Taxonomy" id="1830"/>
    <lineage>
        <taxon>Bacteria</taxon>
        <taxon>Bacillati</taxon>
        <taxon>Actinomycetota</taxon>
        <taxon>Actinomycetes</taxon>
        <taxon>Mycobacteriales</taxon>
        <taxon>Nocardiaceae</taxon>
        <taxon>Rhodococcus</taxon>
    </lineage>
</organism>
<gene>
    <name evidence="3" type="ORF">O4220_15345</name>
</gene>
<proteinExistence type="predicted"/>
<evidence type="ECO:0000313" key="3">
    <source>
        <dbReference type="EMBL" id="MCZ4519889.1"/>
    </source>
</evidence>